<dbReference type="SUPFAM" id="SSF54909">
    <property type="entry name" value="Dimeric alpha+beta barrel"/>
    <property type="match status" value="1"/>
</dbReference>
<comment type="caution">
    <text evidence="4">The sequence shown here is derived from an EMBL/GenBank/DDBJ whole genome shotgun (WGS) entry which is preliminary data.</text>
</comment>
<keyword evidence="5" id="KW-1185">Reference proteome</keyword>
<evidence type="ECO:0000313" key="5">
    <source>
        <dbReference type="Proteomes" id="UP001374579"/>
    </source>
</evidence>
<dbReference type="InterPro" id="IPR011008">
    <property type="entry name" value="Dimeric_a/b-barrel"/>
</dbReference>
<dbReference type="InterPro" id="IPR007138">
    <property type="entry name" value="ABM_dom"/>
</dbReference>
<dbReference type="InterPro" id="IPR018247">
    <property type="entry name" value="EF_Hand_1_Ca_BS"/>
</dbReference>
<dbReference type="EMBL" id="JBAMIC010000001">
    <property type="protein sequence ID" value="KAK7115207.1"/>
    <property type="molecule type" value="Genomic_DNA"/>
</dbReference>
<feature type="domain" description="EF-hand" evidence="2">
    <location>
        <begin position="11"/>
        <end position="46"/>
    </location>
</feature>
<dbReference type="AlphaFoldDB" id="A0AAN9C0Q0"/>
<name>A0AAN9C0Q0_9CAEN</name>
<feature type="domain" description="ABM" evidence="3">
    <location>
        <begin position="244"/>
        <end position="332"/>
    </location>
</feature>
<dbReference type="GO" id="GO:0005737">
    <property type="term" value="C:cytoplasm"/>
    <property type="evidence" value="ECO:0007669"/>
    <property type="project" value="TreeGrafter"/>
</dbReference>
<evidence type="ECO:0000259" key="2">
    <source>
        <dbReference type="PROSITE" id="PS50222"/>
    </source>
</evidence>
<dbReference type="PANTHER" id="PTHR12178">
    <property type="entry name" value="EF-HAND DOMAIN-CONTAINING PROTEIN"/>
    <property type="match status" value="1"/>
</dbReference>
<dbReference type="GO" id="GO:0042984">
    <property type="term" value="P:regulation of amyloid precursor protein biosynthetic process"/>
    <property type="evidence" value="ECO:0007669"/>
    <property type="project" value="TreeGrafter"/>
</dbReference>
<dbReference type="PROSITE" id="PS00018">
    <property type="entry name" value="EF_HAND_1"/>
    <property type="match status" value="1"/>
</dbReference>
<gene>
    <name evidence="4" type="ORF">V1264_001127</name>
</gene>
<sequence>MASAEIPEQEKGMAIFLDVFRRADKNDDGFISWEEFVAFFADGVMGKDELQALFNEIDTHNTHNIDTGELCEYFRQHLGDFKVIFGTCDDLNKSLTKVLYSTAEAYKTASGTDKFVMRFLMREVINQMSALQRPLESASDHLDEQGRQERGDISPMAAEDLFKKGDGPNIIPGRIVRRAKRQVSSQSNASDAFEQVDYIPAGCSPAVSVQVERLASLLDRLETKVEFDNFRDEEVVMGEDQTVLLVQREFKLKEDKVEEFRALLRSYVDVTQGFNGCLNISVRDLRDSNTFIIYEVWKTENEYIHNCDSAATRKLVECSAELLVTPETVHSMKIPATWWKRKN</sequence>
<dbReference type="PROSITE" id="PS50222">
    <property type="entry name" value="EF_HAND_2"/>
    <property type="match status" value="1"/>
</dbReference>
<dbReference type="GO" id="GO:0005509">
    <property type="term" value="F:calcium ion binding"/>
    <property type="evidence" value="ECO:0007669"/>
    <property type="project" value="InterPro"/>
</dbReference>
<dbReference type="Proteomes" id="UP001374579">
    <property type="component" value="Unassembled WGS sequence"/>
</dbReference>
<reference evidence="4 5" key="1">
    <citation type="submission" date="2024-02" db="EMBL/GenBank/DDBJ databases">
        <title>Chromosome-scale genome assembly of the rough periwinkle Littorina saxatilis.</title>
        <authorList>
            <person name="De Jode A."/>
            <person name="Faria R."/>
            <person name="Formenti G."/>
            <person name="Sims Y."/>
            <person name="Smith T.P."/>
            <person name="Tracey A."/>
            <person name="Wood J.M.D."/>
            <person name="Zagrodzka Z.B."/>
            <person name="Johannesson K."/>
            <person name="Butlin R.K."/>
            <person name="Leder E.H."/>
        </authorList>
    </citation>
    <scope>NUCLEOTIDE SEQUENCE [LARGE SCALE GENOMIC DNA]</scope>
    <source>
        <strain evidence="4">Snail1</strain>
        <tissue evidence="4">Muscle</tissue>
    </source>
</reference>
<organism evidence="4 5">
    <name type="scientific">Littorina saxatilis</name>
    <dbReference type="NCBI Taxonomy" id="31220"/>
    <lineage>
        <taxon>Eukaryota</taxon>
        <taxon>Metazoa</taxon>
        <taxon>Spiralia</taxon>
        <taxon>Lophotrochozoa</taxon>
        <taxon>Mollusca</taxon>
        <taxon>Gastropoda</taxon>
        <taxon>Caenogastropoda</taxon>
        <taxon>Littorinimorpha</taxon>
        <taxon>Littorinoidea</taxon>
        <taxon>Littorinidae</taxon>
        <taxon>Littorina</taxon>
    </lineage>
</organism>
<dbReference type="InterPro" id="IPR011992">
    <property type="entry name" value="EF-hand-dom_pair"/>
</dbReference>
<proteinExistence type="predicted"/>
<evidence type="ECO:0000259" key="3">
    <source>
        <dbReference type="PROSITE" id="PS51725"/>
    </source>
</evidence>
<evidence type="ECO:0000256" key="1">
    <source>
        <dbReference type="ARBA" id="ARBA00022837"/>
    </source>
</evidence>
<dbReference type="SMART" id="SM00054">
    <property type="entry name" value="EFh"/>
    <property type="match status" value="2"/>
</dbReference>
<dbReference type="InterPro" id="IPR039862">
    <property type="entry name" value="NECAB1/2/3"/>
</dbReference>
<dbReference type="Gene3D" id="1.10.238.10">
    <property type="entry name" value="EF-hand"/>
    <property type="match status" value="1"/>
</dbReference>
<dbReference type="Pfam" id="PF13499">
    <property type="entry name" value="EF-hand_7"/>
    <property type="match status" value="1"/>
</dbReference>
<dbReference type="Gene3D" id="3.30.70.100">
    <property type="match status" value="1"/>
</dbReference>
<accession>A0AAN9C0Q0</accession>
<evidence type="ECO:0000313" key="4">
    <source>
        <dbReference type="EMBL" id="KAK7115207.1"/>
    </source>
</evidence>
<dbReference type="InterPro" id="IPR002048">
    <property type="entry name" value="EF_hand_dom"/>
</dbReference>
<dbReference type="PANTHER" id="PTHR12178:SF10">
    <property type="entry name" value="N-TERMINAL EF-HAND CALCIUM-BINDING PROTEIN 1-LIKE ISOFORM X1"/>
    <property type="match status" value="1"/>
</dbReference>
<keyword evidence="1" id="KW-0106">Calcium</keyword>
<dbReference type="PROSITE" id="PS51725">
    <property type="entry name" value="ABM"/>
    <property type="match status" value="1"/>
</dbReference>
<dbReference type="SUPFAM" id="SSF47473">
    <property type="entry name" value="EF-hand"/>
    <property type="match status" value="1"/>
</dbReference>
<protein>
    <submittedName>
        <fullName evidence="4">Uncharacterized protein</fullName>
    </submittedName>
</protein>
<dbReference type="Pfam" id="PF03992">
    <property type="entry name" value="ABM"/>
    <property type="match status" value="1"/>
</dbReference>